<protein>
    <submittedName>
        <fullName evidence="2">Uncharacterized protein</fullName>
    </submittedName>
</protein>
<dbReference type="AlphaFoldDB" id="A0A5D3DP90"/>
<dbReference type="EMBL" id="SSTD01003829">
    <property type="protein sequence ID" value="TYK25408.1"/>
    <property type="molecule type" value="Genomic_DNA"/>
</dbReference>
<dbReference type="Proteomes" id="UP000321393">
    <property type="component" value="Unassembled WGS sequence"/>
</dbReference>
<comment type="caution">
    <text evidence="2">The sequence shown here is derived from an EMBL/GenBank/DDBJ whole genome shotgun (WGS) entry which is preliminary data.</text>
</comment>
<accession>A0A5D3DP90</accession>
<organism evidence="2 4">
    <name type="scientific">Cucumis melo var. makuwa</name>
    <name type="common">Oriental melon</name>
    <dbReference type="NCBI Taxonomy" id="1194695"/>
    <lineage>
        <taxon>Eukaryota</taxon>
        <taxon>Viridiplantae</taxon>
        <taxon>Streptophyta</taxon>
        <taxon>Embryophyta</taxon>
        <taxon>Tracheophyta</taxon>
        <taxon>Spermatophyta</taxon>
        <taxon>Magnoliopsida</taxon>
        <taxon>eudicotyledons</taxon>
        <taxon>Gunneridae</taxon>
        <taxon>Pentapetalae</taxon>
        <taxon>rosids</taxon>
        <taxon>fabids</taxon>
        <taxon>Cucurbitales</taxon>
        <taxon>Cucurbitaceae</taxon>
        <taxon>Benincaseae</taxon>
        <taxon>Cucumis</taxon>
    </lineage>
</organism>
<gene>
    <name evidence="2" type="ORF">E5676_scaffold352G005500</name>
    <name evidence="1" type="ORF">E6C27_scaffold236G00540</name>
</gene>
<evidence type="ECO:0000313" key="4">
    <source>
        <dbReference type="Proteomes" id="UP000321947"/>
    </source>
</evidence>
<evidence type="ECO:0000313" key="3">
    <source>
        <dbReference type="Proteomes" id="UP000321393"/>
    </source>
</evidence>
<evidence type="ECO:0000313" key="1">
    <source>
        <dbReference type="EMBL" id="KAA0043725.1"/>
    </source>
</evidence>
<sequence>MQVRDEVGPKAVVFEGKCRVVEEGNQRNEDPRNVTSRSKMMGIESSNAQFQFPTVFFRLRSSSVFMASLHRLPSIALLPTHFPAAAIHTRGVAARSSG</sequence>
<dbReference type="EMBL" id="SSTE01014973">
    <property type="protein sequence ID" value="KAA0043725.1"/>
    <property type="molecule type" value="Genomic_DNA"/>
</dbReference>
<name>A0A5D3DP90_CUCMM</name>
<proteinExistence type="predicted"/>
<reference evidence="3 4" key="1">
    <citation type="submission" date="2019-08" db="EMBL/GenBank/DDBJ databases">
        <title>Draft genome sequences of two oriental melons (Cucumis melo L. var makuwa).</title>
        <authorList>
            <person name="Kwon S.-Y."/>
        </authorList>
    </citation>
    <scope>NUCLEOTIDE SEQUENCE [LARGE SCALE GENOMIC DNA]</scope>
    <source>
        <strain evidence="4">cv. Chang Bougi</strain>
        <strain evidence="3">cv. SW 3</strain>
        <tissue evidence="2">Leaf</tissue>
    </source>
</reference>
<evidence type="ECO:0000313" key="2">
    <source>
        <dbReference type="EMBL" id="TYK25408.1"/>
    </source>
</evidence>
<dbReference type="Proteomes" id="UP000321947">
    <property type="component" value="Unassembled WGS sequence"/>
</dbReference>